<evidence type="ECO:0000313" key="3">
    <source>
        <dbReference type="Proteomes" id="UP000464524"/>
    </source>
</evidence>
<dbReference type="EMBL" id="CP047656">
    <property type="protein sequence ID" value="QHJ12420.1"/>
    <property type="molecule type" value="Genomic_DNA"/>
</dbReference>
<dbReference type="AlphaFoldDB" id="A0A857JMV0"/>
<feature type="transmembrane region" description="Helical" evidence="1">
    <location>
        <begin position="64"/>
        <end position="87"/>
    </location>
</feature>
<feature type="transmembrane region" description="Helical" evidence="1">
    <location>
        <begin position="99"/>
        <end position="119"/>
    </location>
</feature>
<keyword evidence="3" id="KW-1185">Reference proteome</keyword>
<reference evidence="2 3" key="1">
    <citation type="submission" date="2019-12" db="EMBL/GenBank/DDBJ databases">
        <title>Genome sequencing and assembly of endphytes of Porphyra tenera.</title>
        <authorList>
            <person name="Park J.M."/>
            <person name="Shin R."/>
            <person name="Jo S.H."/>
        </authorList>
    </citation>
    <scope>NUCLEOTIDE SEQUENCE [LARGE SCALE GENOMIC DNA]</scope>
    <source>
        <strain evidence="2 3">GPM4</strain>
    </source>
</reference>
<gene>
    <name evidence="2" type="ORF">FX988_02677</name>
</gene>
<protein>
    <submittedName>
        <fullName evidence="2">Uncharacterized protein</fullName>
    </submittedName>
</protein>
<keyword evidence="1" id="KW-0812">Transmembrane</keyword>
<proteinExistence type="predicted"/>
<name>A0A857JMV0_9ALTE</name>
<keyword evidence="1" id="KW-0472">Membrane</keyword>
<dbReference type="Proteomes" id="UP000464524">
    <property type="component" value="Chromosome"/>
</dbReference>
<accession>A0A857JMV0</accession>
<keyword evidence="1" id="KW-1133">Transmembrane helix</keyword>
<dbReference type="KEGG" id="pmes:FX988_02677"/>
<organism evidence="2 3">
    <name type="scientific">Paraglaciecola mesophila</name>
    <dbReference type="NCBI Taxonomy" id="197222"/>
    <lineage>
        <taxon>Bacteria</taxon>
        <taxon>Pseudomonadati</taxon>
        <taxon>Pseudomonadota</taxon>
        <taxon>Gammaproteobacteria</taxon>
        <taxon>Alteromonadales</taxon>
        <taxon>Alteromonadaceae</taxon>
        <taxon>Paraglaciecola</taxon>
    </lineage>
</organism>
<evidence type="ECO:0000256" key="1">
    <source>
        <dbReference type="SAM" id="Phobius"/>
    </source>
</evidence>
<evidence type="ECO:0000313" key="2">
    <source>
        <dbReference type="EMBL" id="QHJ12420.1"/>
    </source>
</evidence>
<sequence length="153" mass="17536">MHSLSMVTLLLTLRVWIRSLSGGVSVAFSALVDLSGYLTTSYWRQFFIALWLKNLRYRFAVSRLFFGILSITFDVGKPLLSLFPPILNRAYPNPSLCALSYNQFITLFYFPIFTAFSSVRTEPAAKRKSNSIATLKGNFYETYSRCRRRGGWS</sequence>
<feature type="transmembrane region" description="Helical" evidence="1">
    <location>
        <begin position="20"/>
        <end position="43"/>
    </location>
</feature>